<organism evidence="1 2">
    <name type="scientific">Panagrolaimus sp. JU765</name>
    <dbReference type="NCBI Taxonomy" id="591449"/>
    <lineage>
        <taxon>Eukaryota</taxon>
        <taxon>Metazoa</taxon>
        <taxon>Ecdysozoa</taxon>
        <taxon>Nematoda</taxon>
        <taxon>Chromadorea</taxon>
        <taxon>Rhabditida</taxon>
        <taxon>Tylenchina</taxon>
        <taxon>Panagrolaimomorpha</taxon>
        <taxon>Panagrolaimoidea</taxon>
        <taxon>Panagrolaimidae</taxon>
        <taxon>Panagrolaimus</taxon>
    </lineage>
</organism>
<evidence type="ECO:0000313" key="1">
    <source>
        <dbReference type="Proteomes" id="UP000887576"/>
    </source>
</evidence>
<sequence length="727" mass="82964">MERLNLGDISEPSQCAVLFLNSPLEFQAPCWKQIWQEGKNRFATDGAANYLMPLCKNLSLKHPDFVIGDLDSINDETKAFFEKQKVEVCHDADQDTTDMTKLLNEVKNRKFTEKVDLVLVLGGLGGRFDHTLASINSLLLVEMEKPVLLLDSHNLLTVLRPGKHEIQLDKINEMLLESCGFVPISQEKTVVTTRGFHWDVTDQEMHFGGLISTSNQLEVAKNDGKLHIETTAPLLLMFHVDWKKFKISGDLAMEDTPPFPIPPMISGEQSGSEPPSKKMKGPRLLNIAVAGCSHGQMDKIYSTLNTMARNRNITIDLLICCGDYQAIRNSIRNCADLKTMHVNEKYRQLGTFHQYYSGEKVAPIFTIFVGGNHEASSFLAELPNGGWVAPNIYYMGFSSVVKFGGLRIGGLSGIYKPQDYNKGHYERPPYENGSMISAYHVRSCDIFRLKQMARRDNDKNLNGLDIMITHDWPAGITDFGNTEQLLRHKSHFNEDIRNNRLGNPATMDVLNMIKPRYWFSAHLHCHYEAQVEHPPISGTDKKPENTKFLALDKPMPNRKFLEILQIPVPEGVDDILFEYDPLWLAVLKTTDHLTEVTPRLLYMPSRTGAIQERWDFRPTEDEVKVVRNIFKDDFKIPDNFRQTAPPFSPDESIHEPCLYYRNPQTTELCEKLIIKNVNDMLFKMTHQMTGTPYYQVVKTNRIENSEEIDLGNDDDEEESDDNDFVLD</sequence>
<protein>
    <submittedName>
        <fullName evidence="2">Thiamine diphosphokinase</fullName>
    </submittedName>
</protein>
<dbReference type="WBParaSite" id="JU765_v2.g532.t1">
    <property type="protein sequence ID" value="JU765_v2.g532.t1"/>
    <property type="gene ID" value="JU765_v2.g532"/>
</dbReference>
<name>A0AC34RC38_9BILA</name>
<reference evidence="2" key="1">
    <citation type="submission" date="2022-11" db="UniProtKB">
        <authorList>
            <consortium name="WormBaseParasite"/>
        </authorList>
    </citation>
    <scope>IDENTIFICATION</scope>
</reference>
<evidence type="ECO:0000313" key="2">
    <source>
        <dbReference type="WBParaSite" id="JU765_v2.g532.t1"/>
    </source>
</evidence>
<proteinExistence type="predicted"/>
<accession>A0AC34RC38</accession>
<dbReference type="Proteomes" id="UP000887576">
    <property type="component" value="Unplaced"/>
</dbReference>